<dbReference type="GO" id="GO:0006418">
    <property type="term" value="P:tRNA aminoacylation for protein translation"/>
    <property type="evidence" value="ECO:0007669"/>
    <property type="project" value="InterPro"/>
</dbReference>
<dbReference type="Gene3D" id="1.20.120.1910">
    <property type="entry name" value="Cysteine-tRNA ligase, C-terminal anti-codon recognition domain"/>
    <property type="match status" value="1"/>
</dbReference>
<comment type="caution">
    <text evidence="3">The sequence shown here is derived from an EMBL/GenBank/DDBJ whole genome shotgun (WGS) entry which is preliminary data.</text>
</comment>
<dbReference type="SUPFAM" id="SSF47323">
    <property type="entry name" value="Anticodon-binding domain of a subclass of class I aminoacyl-tRNA synthetases"/>
    <property type="match status" value="1"/>
</dbReference>
<feature type="signal peptide" evidence="2">
    <location>
        <begin position="1"/>
        <end position="16"/>
    </location>
</feature>
<accession>A0A8J2SVI5</accession>
<proteinExistence type="predicted"/>
<dbReference type="GO" id="GO:0005524">
    <property type="term" value="F:ATP binding"/>
    <property type="evidence" value="ECO:0007669"/>
    <property type="project" value="InterPro"/>
</dbReference>
<dbReference type="EMBL" id="CAKKNE010000004">
    <property type="protein sequence ID" value="CAH0375167.1"/>
    <property type="molecule type" value="Genomic_DNA"/>
</dbReference>
<evidence type="ECO:0000256" key="1">
    <source>
        <dbReference type="SAM" id="MobiDB-lite"/>
    </source>
</evidence>
<gene>
    <name evidence="3" type="ORF">PECAL_4P24900</name>
</gene>
<feature type="chain" id="PRO_5035284022" description="Plastid lipid-associated protein/fibrillin conserved domain-containing protein" evidence="2">
    <location>
        <begin position="17"/>
        <end position="306"/>
    </location>
</feature>
<dbReference type="GO" id="GO:0004812">
    <property type="term" value="F:aminoacyl-tRNA ligase activity"/>
    <property type="evidence" value="ECO:0007669"/>
    <property type="project" value="InterPro"/>
</dbReference>
<evidence type="ECO:0000313" key="4">
    <source>
        <dbReference type="Proteomes" id="UP000789595"/>
    </source>
</evidence>
<sequence>MRRARALLSLGALTAALQPLPHASRRTALRAVDDDMVLEHDYKRSTDHPGSFSDDVIEEIDELIALRSDAKKNKNYKQADALREELSGCYDVYVDDALREWRAGAPPEPEQVPIPVYDGPTSGGFGIIDEDAEWERRRIPRGRKALAAQRKAYFALDGEITQVWARAKGRDFFVGRVKGGNAAFAMQFDLIDWSAKELHLPLGASRKVAYLIAKDVERADVAAWEATPNREAQPSSLKAPSDAVDADLSVRTADKVGFLAAKSPLPPTTLGNLVKRWRTRGQSASDLTPEMRPTGSAAGNTGRAKR</sequence>
<name>A0A8J2SVI5_9STRA</name>
<dbReference type="InterPro" id="IPR009080">
    <property type="entry name" value="tRNAsynth_Ia_anticodon-bd"/>
</dbReference>
<evidence type="ECO:0000313" key="3">
    <source>
        <dbReference type="EMBL" id="CAH0375167.1"/>
    </source>
</evidence>
<protein>
    <recommendedName>
        <fullName evidence="5">Plastid lipid-associated protein/fibrillin conserved domain-containing protein</fullName>
    </recommendedName>
</protein>
<dbReference type="AlphaFoldDB" id="A0A8J2SVI5"/>
<feature type="region of interest" description="Disordered" evidence="1">
    <location>
        <begin position="280"/>
        <end position="306"/>
    </location>
</feature>
<evidence type="ECO:0000256" key="2">
    <source>
        <dbReference type="SAM" id="SignalP"/>
    </source>
</evidence>
<reference evidence="3" key="1">
    <citation type="submission" date="2021-11" db="EMBL/GenBank/DDBJ databases">
        <authorList>
            <consortium name="Genoscope - CEA"/>
            <person name="William W."/>
        </authorList>
    </citation>
    <scope>NUCLEOTIDE SEQUENCE</scope>
</reference>
<dbReference type="Proteomes" id="UP000789595">
    <property type="component" value="Unassembled WGS sequence"/>
</dbReference>
<keyword evidence="4" id="KW-1185">Reference proteome</keyword>
<evidence type="ECO:0008006" key="5">
    <source>
        <dbReference type="Google" id="ProtNLM"/>
    </source>
</evidence>
<organism evidence="3 4">
    <name type="scientific">Pelagomonas calceolata</name>
    <dbReference type="NCBI Taxonomy" id="35677"/>
    <lineage>
        <taxon>Eukaryota</taxon>
        <taxon>Sar</taxon>
        <taxon>Stramenopiles</taxon>
        <taxon>Ochrophyta</taxon>
        <taxon>Pelagophyceae</taxon>
        <taxon>Pelagomonadales</taxon>
        <taxon>Pelagomonadaceae</taxon>
        <taxon>Pelagomonas</taxon>
    </lineage>
</organism>
<keyword evidence="2" id="KW-0732">Signal</keyword>